<reference evidence="1 2" key="1">
    <citation type="journal article" date="2019" name="Sci. Rep.">
        <title>Orb-weaving spider Araneus ventricosus genome elucidates the spidroin gene catalogue.</title>
        <authorList>
            <person name="Kono N."/>
            <person name="Nakamura H."/>
            <person name="Ohtoshi R."/>
            <person name="Moran D.A.P."/>
            <person name="Shinohara A."/>
            <person name="Yoshida Y."/>
            <person name="Fujiwara M."/>
            <person name="Mori M."/>
            <person name="Tomita M."/>
            <person name="Arakawa K."/>
        </authorList>
    </citation>
    <scope>NUCLEOTIDE SEQUENCE [LARGE SCALE GENOMIC DNA]</scope>
</reference>
<gene>
    <name evidence="1" type="ORF">AVEN_106549_1</name>
</gene>
<dbReference type="EMBL" id="BGPR01017376">
    <property type="protein sequence ID" value="GBN75946.1"/>
    <property type="molecule type" value="Genomic_DNA"/>
</dbReference>
<protein>
    <submittedName>
        <fullName evidence="1">Uncharacterized protein</fullName>
    </submittedName>
</protein>
<comment type="caution">
    <text evidence="1">The sequence shown here is derived from an EMBL/GenBank/DDBJ whole genome shotgun (WGS) entry which is preliminary data.</text>
</comment>
<dbReference type="AlphaFoldDB" id="A0A4Y2RKJ3"/>
<evidence type="ECO:0000313" key="2">
    <source>
        <dbReference type="Proteomes" id="UP000499080"/>
    </source>
</evidence>
<proteinExistence type="predicted"/>
<accession>A0A4Y2RKJ3</accession>
<evidence type="ECO:0000313" key="1">
    <source>
        <dbReference type="EMBL" id="GBN75946.1"/>
    </source>
</evidence>
<dbReference type="Proteomes" id="UP000499080">
    <property type="component" value="Unassembled WGS sequence"/>
</dbReference>
<keyword evidence="2" id="KW-1185">Reference proteome</keyword>
<sequence>MGEEADTILFLFFDSKWQVDGSRKKTDTGHCFFLLVAENGRLMMGEETDTGHCFSCDSKWQVDGSREEKKLIPTTISLFFFVTINGKVDGSREKKLMQPCFFSFGGQQMAG</sequence>
<name>A0A4Y2RKJ3_ARAVE</name>
<organism evidence="1 2">
    <name type="scientific">Araneus ventricosus</name>
    <name type="common">Orbweaver spider</name>
    <name type="synonym">Epeira ventricosa</name>
    <dbReference type="NCBI Taxonomy" id="182803"/>
    <lineage>
        <taxon>Eukaryota</taxon>
        <taxon>Metazoa</taxon>
        <taxon>Ecdysozoa</taxon>
        <taxon>Arthropoda</taxon>
        <taxon>Chelicerata</taxon>
        <taxon>Arachnida</taxon>
        <taxon>Araneae</taxon>
        <taxon>Araneomorphae</taxon>
        <taxon>Entelegynae</taxon>
        <taxon>Araneoidea</taxon>
        <taxon>Araneidae</taxon>
        <taxon>Araneus</taxon>
    </lineage>
</organism>